<gene>
    <name evidence="1" type="ORF">S03H2_25582</name>
</gene>
<name>X1FWV1_9ZZZZ</name>
<evidence type="ECO:0000313" key="1">
    <source>
        <dbReference type="EMBL" id="GAH33824.1"/>
    </source>
</evidence>
<sequence>MKQKGIQEEIKDKVEEIVERFNGKTFRRDDCYYQTRYKGKYLYLDM</sequence>
<proteinExistence type="predicted"/>
<comment type="caution">
    <text evidence="1">The sequence shown here is derived from an EMBL/GenBank/DDBJ whole genome shotgun (WGS) entry which is preliminary data.</text>
</comment>
<organism evidence="1">
    <name type="scientific">marine sediment metagenome</name>
    <dbReference type="NCBI Taxonomy" id="412755"/>
    <lineage>
        <taxon>unclassified sequences</taxon>
        <taxon>metagenomes</taxon>
        <taxon>ecological metagenomes</taxon>
    </lineage>
</organism>
<protein>
    <submittedName>
        <fullName evidence="1">Uncharacterized protein</fullName>
    </submittedName>
</protein>
<dbReference type="AlphaFoldDB" id="X1FWV1"/>
<feature type="non-terminal residue" evidence="1">
    <location>
        <position position="46"/>
    </location>
</feature>
<reference evidence="1" key="1">
    <citation type="journal article" date="2014" name="Front. Microbiol.">
        <title>High frequency of phylogenetically diverse reductive dehalogenase-homologous genes in deep subseafloor sedimentary metagenomes.</title>
        <authorList>
            <person name="Kawai M."/>
            <person name="Futagami T."/>
            <person name="Toyoda A."/>
            <person name="Takaki Y."/>
            <person name="Nishi S."/>
            <person name="Hori S."/>
            <person name="Arai W."/>
            <person name="Tsubouchi T."/>
            <person name="Morono Y."/>
            <person name="Uchiyama I."/>
            <person name="Ito T."/>
            <person name="Fujiyama A."/>
            <person name="Inagaki F."/>
            <person name="Takami H."/>
        </authorList>
    </citation>
    <scope>NUCLEOTIDE SEQUENCE</scope>
    <source>
        <strain evidence="1">Expedition CK06-06</strain>
    </source>
</reference>
<accession>X1FWV1</accession>
<dbReference type="EMBL" id="BARU01014528">
    <property type="protein sequence ID" value="GAH33824.1"/>
    <property type="molecule type" value="Genomic_DNA"/>
</dbReference>